<keyword evidence="2" id="KW-0812">Transmembrane</keyword>
<protein>
    <submittedName>
        <fullName evidence="6">HAMP domain-containing protein</fullName>
    </submittedName>
</protein>
<comment type="caution">
    <text evidence="6">The sequence shown here is derived from an EMBL/GenBank/DDBJ whole genome shotgun (WGS) entry which is preliminary data.</text>
</comment>
<dbReference type="PANTHER" id="PTHR45339:SF1">
    <property type="entry name" value="HYBRID SIGNAL TRANSDUCTION HISTIDINE KINASE J"/>
    <property type="match status" value="1"/>
</dbReference>
<keyword evidence="4" id="KW-0902">Two-component regulatory system</keyword>
<evidence type="ECO:0000256" key="1">
    <source>
        <dbReference type="ARBA" id="ARBA00022553"/>
    </source>
</evidence>
<evidence type="ECO:0000256" key="2">
    <source>
        <dbReference type="ARBA" id="ARBA00022692"/>
    </source>
</evidence>
<dbReference type="Gene3D" id="1.20.120.1530">
    <property type="match status" value="1"/>
</dbReference>
<dbReference type="InterPro" id="IPR003660">
    <property type="entry name" value="HAMP_dom"/>
</dbReference>
<gene>
    <name evidence="6" type="ORF">G3M58_21270</name>
</gene>
<dbReference type="SMART" id="SM00304">
    <property type="entry name" value="HAMP"/>
    <property type="match status" value="1"/>
</dbReference>
<evidence type="ECO:0000256" key="3">
    <source>
        <dbReference type="ARBA" id="ARBA00022989"/>
    </source>
</evidence>
<proteinExistence type="predicted"/>
<keyword evidence="3" id="KW-1133">Transmembrane helix</keyword>
<dbReference type="EMBL" id="JAAGMN010002145">
    <property type="protein sequence ID" value="NEE08973.1"/>
    <property type="molecule type" value="Genomic_DNA"/>
</dbReference>
<dbReference type="SUPFAM" id="SSF58104">
    <property type="entry name" value="Methyl-accepting chemotaxis protein (MCP) signaling domain"/>
    <property type="match status" value="1"/>
</dbReference>
<dbReference type="PROSITE" id="PS50885">
    <property type="entry name" value="HAMP"/>
    <property type="match status" value="1"/>
</dbReference>
<name>A0A6G3WU79_9ACTN</name>
<keyword evidence="3" id="KW-0472">Membrane</keyword>
<dbReference type="CDD" id="cd06225">
    <property type="entry name" value="HAMP"/>
    <property type="match status" value="1"/>
</dbReference>
<evidence type="ECO:0000313" key="6">
    <source>
        <dbReference type="EMBL" id="NEE08973.1"/>
    </source>
</evidence>
<dbReference type="GO" id="GO:0016020">
    <property type="term" value="C:membrane"/>
    <property type="evidence" value="ECO:0007669"/>
    <property type="project" value="InterPro"/>
</dbReference>
<dbReference type="GO" id="GO:0000160">
    <property type="term" value="P:phosphorelay signal transduction system"/>
    <property type="evidence" value="ECO:0007669"/>
    <property type="project" value="UniProtKB-KW"/>
</dbReference>
<feature type="non-terminal residue" evidence="6">
    <location>
        <position position="1"/>
    </location>
</feature>
<keyword evidence="1" id="KW-0597">Phosphoprotein</keyword>
<organism evidence="6">
    <name type="scientific">Streptomyces sp. SID7499</name>
    <dbReference type="NCBI Taxonomy" id="2706086"/>
    <lineage>
        <taxon>Bacteria</taxon>
        <taxon>Bacillati</taxon>
        <taxon>Actinomycetota</taxon>
        <taxon>Actinomycetes</taxon>
        <taxon>Kitasatosporales</taxon>
        <taxon>Streptomycetaceae</taxon>
        <taxon>Streptomyces</taxon>
    </lineage>
</organism>
<feature type="non-terminal residue" evidence="6">
    <location>
        <position position="109"/>
    </location>
</feature>
<accession>A0A6G3WU79</accession>
<dbReference type="AlphaFoldDB" id="A0A6G3WU79"/>
<reference evidence="6" key="1">
    <citation type="submission" date="2020-01" db="EMBL/GenBank/DDBJ databases">
        <title>Insect and environment-associated Actinomycetes.</title>
        <authorList>
            <person name="Currrie C."/>
            <person name="Chevrette M."/>
            <person name="Carlson C."/>
            <person name="Stubbendieck R."/>
            <person name="Wendt-Pienkowski E."/>
        </authorList>
    </citation>
    <scope>NUCLEOTIDE SEQUENCE</scope>
    <source>
        <strain evidence="6">SID7499</strain>
    </source>
</reference>
<evidence type="ECO:0000259" key="5">
    <source>
        <dbReference type="PROSITE" id="PS50885"/>
    </source>
</evidence>
<sequence>EVSRVAREVGTEGILGGQARVRGATGIWKDLSENVNLMANNLTSQVRNISRVSSAVANGDLTKKVTVEARGEVAELADTVNTMVTTLSSFADEVTRVAREVGTEGELGG</sequence>
<evidence type="ECO:0000256" key="4">
    <source>
        <dbReference type="ARBA" id="ARBA00023012"/>
    </source>
</evidence>
<feature type="domain" description="HAMP" evidence="5">
    <location>
        <begin position="40"/>
        <end position="92"/>
    </location>
</feature>
<dbReference type="PANTHER" id="PTHR45339">
    <property type="entry name" value="HYBRID SIGNAL TRANSDUCTION HISTIDINE KINASE J"/>
    <property type="match status" value="1"/>
</dbReference>
<dbReference type="Pfam" id="PF00672">
    <property type="entry name" value="HAMP"/>
    <property type="match status" value="1"/>
</dbReference>